<dbReference type="InterPro" id="IPR041373">
    <property type="entry name" value="RT_RNaseH"/>
</dbReference>
<keyword evidence="9" id="KW-1185">Reference proteome</keyword>
<dbReference type="GO" id="GO:0003964">
    <property type="term" value="F:RNA-directed DNA polymerase activity"/>
    <property type="evidence" value="ECO:0007669"/>
    <property type="project" value="UniProtKB-KW"/>
</dbReference>
<dbReference type="CDD" id="cd09274">
    <property type="entry name" value="RNase_HI_RT_Ty3"/>
    <property type="match status" value="1"/>
</dbReference>
<evidence type="ECO:0000313" key="9">
    <source>
        <dbReference type="Proteomes" id="UP000257109"/>
    </source>
</evidence>
<comment type="caution">
    <text evidence="8">The sequence shown here is derived from an EMBL/GenBank/DDBJ whole genome shotgun (WGS) entry which is preliminary data.</text>
</comment>
<evidence type="ECO:0000256" key="5">
    <source>
        <dbReference type="ARBA" id="ARBA00022801"/>
    </source>
</evidence>
<dbReference type="PANTHER" id="PTHR34072:SF55">
    <property type="entry name" value="DNA_RNA POLYMERASES SUPERFAMILY PROTEIN"/>
    <property type="match status" value="1"/>
</dbReference>
<proteinExistence type="predicted"/>
<dbReference type="GO" id="GO:0016787">
    <property type="term" value="F:hydrolase activity"/>
    <property type="evidence" value="ECO:0007669"/>
    <property type="project" value="UniProtKB-KW"/>
</dbReference>
<protein>
    <submittedName>
        <fullName evidence="8">Retrovirus-related Pol polyprotein from transposon 17.6</fullName>
    </submittedName>
</protein>
<evidence type="ECO:0000256" key="4">
    <source>
        <dbReference type="ARBA" id="ARBA00022759"/>
    </source>
</evidence>
<dbReference type="SUPFAM" id="SSF56672">
    <property type="entry name" value="DNA/RNA polymerases"/>
    <property type="match status" value="1"/>
</dbReference>
<evidence type="ECO:0000313" key="8">
    <source>
        <dbReference type="EMBL" id="RDX87042.1"/>
    </source>
</evidence>
<dbReference type="GO" id="GO:0004519">
    <property type="term" value="F:endonuclease activity"/>
    <property type="evidence" value="ECO:0007669"/>
    <property type="project" value="UniProtKB-KW"/>
</dbReference>
<dbReference type="EMBL" id="QJKJ01006351">
    <property type="protein sequence ID" value="RDX87042.1"/>
    <property type="molecule type" value="Genomic_DNA"/>
</dbReference>
<name>A0A371G910_MUCPR</name>
<keyword evidence="6" id="KW-0695">RNA-directed DNA polymerase</keyword>
<evidence type="ECO:0000259" key="7">
    <source>
        <dbReference type="Pfam" id="PF17917"/>
    </source>
</evidence>
<keyword evidence="1" id="KW-0808">Transferase</keyword>
<sequence>MLRAKEGKPLTFWSKVYERELMEVVQAVQRWHQYLLGHRITSLTDQHSLKFFTQQRFNIEEQYKWASKLLGYDFEIQYKPGRENSVADVLSRSVTYAAISFLKFTDGEQWVEEVQKDAALQKVTQDLISNPNSHEYYYQLRGDKGDIQVFIKPINLHLAGVVYWEGMHKDIREFVANCEVWADISMDFINGLPKTKGKDTIMVVVVHLTKYAHFVALGHPLLLWKWLLCFYRKW</sequence>
<keyword evidence="3" id="KW-0540">Nuclease</keyword>
<dbReference type="Proteomes" id="UP000257109">
    <property type="component" value="Unassembled WGS sequence"/>
</dbReference>
<reference evidence="8" key="1">
    <citation type="submission" date="2018-05" db="EMBL/GenBank/DDBJ databases">
        <title>Draft genome of Mucuna pruriens seed.</title>
        <authorList>
            <person name="Nnadi N.E."/>
            <person name="Vos R."/>
            <person name="Hasami M.H."/>
            <person name="Devisetty U.K."/>
            <person name="Aguiy J.C."/>
        </authorList>
    </citation>
    <scope>NUCLEOTIDE SEQUENCE [LARGE SCALE GENOMIC DNA]</scope>
    <source>
        <strain evidence="8">JCA_2017</strain>
    </source>
</reference>
<keyword evidence="4" id="KW-0255">Endonuclease</keyword>
<accession>A0A371G910</accession>
<dbReference type="InterPro" id="IPR043502">
    <property type="entry name" value="DNA/RNA_pol_sf"/>
</dbReference>
<feature type="non-terminal residue" evidence="8">
    <location>
        <position position="1"/>
    </location>
</feature>
<keyword evidence="2" id="KW-0548">Nucleotidyltransferase</keyword>
<dbReference type="STRING" id="157652.A0A371G910"/>
<dbReference type="AlphaFoldDB" id="A0A371G910"/>
<evidence type="ECO:0000256" key="1">
    <source>
        <dbReference type="ARBA" id="ARBA00022679"/>
    </source>
</evidence>
<evidence type="ECO:0000256" key="2">
    <source>
        <dbReference type="ARBA" id="ARBA00022695"/>
    </source>
</evidence>
<dbReference type="PANTHER" id="PTHR34072">
    <property type="entry name" value="ENZYMATIC POLYPROTEIN-RELATED"/>
    <property type="match status" value="1"/>
</dbReference>
<organism evidence="8 9">
    <name type="scientific">Mucuna pruriens</name>
    <name type="common">Velvet bean</name>
    <name type="synonym">Dolichos pruriens</name>
    <dbReference type="NCBI Taxonomy" id="157652"/>
    <lineage>
        <taxon>Eukaryota</taxon>
        <taxon>Viridiplantae</taxon>
        <taxon>Streptophyta</taxon>
        <taxon>Embryophyta</taxon>
        <taxon>Tracheophyta</taxon>
        <taxon>Spermatophyta</taxon>
        <taxon>Magnoliopsida</taxon>
        <taxon>eudicotyledons</taxon>
        <taxon>Gunneridae</taxon>
        <taxon>Pentapetalae</taxon>
        <taxon>rosids</taxon>
        <taxon>fabids</taxon>
        <taxon>Fabales</taxon>
        <taxon>Fabaceae</taxon>
        <taxon>Papilionoideae</taxon>
        <taxon>50 kb inversion clade</taxon>
        <taxon>NPAAA clade</taxon>
        <taxon>indigoferoid/millettioid clade</taxon>
        <taxon>Phaseoleae</taxon>
        <taxon>Mucuna</taxon>
    </lineage>
</organism>
<evidence type="ECO:0000256" key="3">
    <source>
        <dbReference type="ARBA" id="ARBA00022722"/>
    </source>
</evidence>
<feature type="domain" description="Reverse transcriptase RNase H-like" evidence="7">
    <location>
        <begin position="15"/>
        <end position="72"/>
    </location>
</feature>
<keyword evidence="5" id="KW-0378">Hydrolase</keyword>
<evidence type="ECO:0000256" key="6">
    <source>
        <dbReference type="ARBA" id="ARBA00022918"/>
    </source>
</evidence>
<dbReference type="OrthoDB" id="1751703at2759"/>
<dbReference type="Pfam" id="PF17917">
    <property type="entry name" value="RT_RNaseH"/>
    <property type="match status" value="1"/>
</dbReference>
<gene>
    <name evidence="8" type="primary">pol</name>
    <name evidence="8" type="ORF">CR513_31537</name>
</gene>